<proteinExistence type="predicted"/>
<feature type="compositionally biased region" description="Basic and acidic residues" evidence="2">
    <location>
        <begin position="1"/>
        <end position="20"/>
    </location>
</feature>
<dbReference type="Proteomes" id="UP000053660">
    <property type="component" value="Unassembled WGS sequence"/>
</dbReference>
<dbReference type="EMBL" id="KN549386">
    <property type="protein sequence ID" value="KHJ97878.1"/>
    <property type="molecule type" value="Genomic_DNA"/>
</dbReference>
<feature type="domain" description="ShKT" evidence="3">
    <location>
        <begin position="43"/>
        <end position="80"/>
    </location>
</feature>
<organism evidence="4 5">
    <name type="scientific">Oesophagostomum dentatum</name>
    <name type="common">Nodular worm</name>
    <dbReference type="NCBI Taxonomy" id="61180"/>
    <lineage>
        <taxon>Eukaryota</taxon>
        <taxon>Metazoa</taxon>
        <taxon>Ecdysozoa</taxon>
        <taxon>Nematoda</taxon>
        <taxon>Chromadorea</taxon>
        <taxon>Rhabditida</taxon>
        <taxon>Rhabditina</taxon>
        <taxon>Rhabditomorpha</taxon>
        <taxon>Strongyloidea</taxon>
        <taxon>Strongylidae</taxon>
        <taxon>Oesophagostomum</taxon>
    </lineage>
</organism>
<evidence type="ECO:0000256" key="2">
    <source>
        <dbReference type="SAM" id="MobiDB-lite"/>
    </source>
</evidence>
<evidence type="ECO:0000313" key="4">
    <source>
        <dbReference type="EMBL" id="KHJ97878.1"/>
    </source>
</evidence>
<dbReference type="InterPro" id="IPR003582">
    <property type="entry name" value="ShKT_dom"/>
</dbReference>
<dbReference type="AlphaFoldDB" id="A0A0B1TJY7"/>
<evidence type="ECO:0000313" key="5">
    <source>
        <dbReference type="Proteomes" id="UP000053660"/>
    </source>
</evidence>
<accession>A0A0B1TJY7</accession>
<dbReference type="Pfam" id="PF01549">
    <property type="entry name" value="ShK"/>
    <property type="match status" value="1"/>
</dbReference>
<dbReference type="OrthoDB" id="5792244at2759"/>
<name>A0A0B1TJY7_OESDE</name>
<evidence type="ECO:0000259" key="3">
    <source>
        <dbReference type="PROSITE" id="PS51670"/>
    </source>
</evidence>
<gene>
    <name evidence="4" type="ORF">OESDEN_02150</name>
</gene>
<dbReference type="PROSITE" id="PS51670">
    <property type="entry name" value="SHKT"/>
    <property type="match status" value="1"/>
</dbReference>
<keyword evidence="5" id="KW-1185">Reference proteome</keyword>
<reference evidence="4 5" key="1">
    <citation type="submission" date="2014-03" db="EMBL/GenBank/DDBJ databases">
        <title>Draft genome of the hookworm Oesophagostomum dentatum.</title>
        <authorList>
            <person name="Mitreva M."/>
        </authorList>
    </citation>
    <scope>NUCLEOTIDE SEQUENCE [LARGE SCALE GENOMIC DNA]</scope>
    <source>
        <strain evidence="4 5">OD-Hann</strain>
    </source>
</reference>
<sequence>MTEEHFEPSTEGMTEGHFEPSTEGMTDGDLEDVSTMQPSTEMCVDKMPGVCPMIASFGHCTAAGNEEMAKEYCKKSCNLC</sequence>
<feature type="region of interest" description="Disordered" evidence="2">
    <location>
        <begin position="1"/>
        <end position="34"/>
    </location>
</feature>
<comment type="caution">
    <text evidence="1">Lacks conserved residue(s) required for the propagation of feature annotation.</text>
</comment>
<dbReference type="Gene3D" id="1.10.10.1940">
    <property type="match status" value="1"/>
</dbReference>
<evidence type="ECO:0000256" key="1">
    <source>
        <dbReference type="PROSITE-ProRule" id="PRU01005"/>
    </source>
</evidence>
<protein>
    <submittedName>
        <fullName evidence="4">ShTK domain protein</fullName>
    </submittedName>
</protein>